<dbReference type="InterPro" id="IPR001811">
    <property type="entry name" value="Chemokine_IL8-like_dom"/>
</dbReference>
<evidence type="ECO:0000256" key="2">
    <source>
        <dbReference type="ARBA" id="ARBA00010868"/>
    </source>
</evidence>
<dbReference type="Gene3D" id="2.40.50.40">
    <property type="match status" value="1"/>
</dbReference>
<feature type="signal peptide" evidence="6">
    <location>
        <begin position="1"/>
        <end position="17"/>
    </location>
</feature>
<keyword evidence="3" id="KW-0202">Cytokine</keyword>
<evidence type="ECO:0000256" key="1">
    <source>
        <dbReference type="ARBA" id="ARBA00004613"/>
    </source>
</evidence>
<dbReference type="GO" id="GO:0070098">
    <property type="term" value="P:chemokine-mediated signaling pathway"/>
    <property type="evidence" value="ECO:0007669"/>
    <property type="project" value="TreeGrafter"/>
</dbReference>
<sequence length="87" mass="9694">MKTVLAFLFLVVSVALAVERPMDPLPTACCVSFMKRPIPLNLLKSFEYTSGRCSPSAVVFLTKRDRKICADPSEPWVQDRIRALGPP</sequence>
<dbReference type="RefSeq" id="XP_026548646.1">
    <property type="nucleotide sequence ID" value="XM_026692861.1"/>
</dbReference>
<name>A0A6J1W050_9SAUR</name>
<dbReference type="Pfam" id="PF00048">
    <property type="entry name" value="IL8"/>
    <property type="match status" value="1"/>
</dbReference>
<dbReference type="Proteomes" id="UP000504612">
    <property type="component" value="Unplaced"/>
</dbReference>
<evidence type="ECO:0000259" key="7">
    <source>
        <dbReference type="SMART" id="SM00199"/>
    </source>
</evidence>
<keyword evidence="5 6" id="KW-0732">Signal</keyword>
<feature type="chain" id="PRO_5026809703" evidence="6">
    <location>
        <begin position="18"/>
        <end position="87"/>
    </location>
</feature>
<dbReference type="GeneID" id="113430421"/>
<evidence type="ECO:0000313" key="8">
    <source>
        <dbReference type="Proteomes" id="UP000504612"/>
    </source>
</evidence>
<dbReference type="SUPFAM" id="SSF54117">
    <property type="entry name" value="Interleukin 8-like chemokines"/>
    <property type="match status" value="1"/>
</dbReference>
<dbReference type="GO" id="GO:0005615">
    <property type="term" value="C:extracellular space"/>
    <property type="evidence" value="ECO:0007669"/>
    <property type="project" value="UniProtKB-KW"/>
</dbReference>
<dbReference type="GO" id="GO:0048020">
    <property type="term" value="F:CCR chemokine receptor binding"/>
    <property type="evidence" value="ECO:0007669"/>
    <property type="project" value="TreeGrafter"/>
</dbReference>
<proteinExistence type="inferred from homology"/>
<organism evidence="8 9">
    <name type="scientific">Notechis scutatus</name>
    <name type="common">mainland tiger snake</name>
    <dbReference type="NCBI Taxonomy" id="8663"/>
    <lineage>
        <taxon>Eukaryota</taxon>
        <taxon>Metazoa</taxon>
        <taxon>Chordata</taxon>
        <taxon>Craniata</taxon>
        <taxon>Vertebrata</taxon>
        <taxon>Euteleostomi</taxon>
        <taxon>Lepidosauria</taxon>
        <taxon>Squamata</taxon>
        <taxon>Bifurcata</taxon>
        <taxon>Unidentata</taxon>
        <taxon>Episquamata</taxon>
        <taxon>Toxicofera</taxon>
        <taxon>Serpentes</taxon>
        <taxon>Colubroidea</taxon>
        <taxon>Elapidae</taxon>
        <taxon>Hydrophiinae</taxon>
        <taxon>Notechis</taxon>
    </lineage>
</organism>
<gene>
    <name evidence="9" type="primary">LOC113430421</name>
</gene>
<evidence type="ECO:0000256" key="6">
    <source>
        <dbReference type="SAM" id="SignalP"/>
    </source>
</evidence>
<dbReference type="GO" id="GO:0030335">
    <property type="term" value="P:positive regulation of cell migration"/>
    <property type="evidence" value="ECO:0007669"/>
    <property type="project" value="TreeGrafter"/>
</dbReference>
<dbReference type="InterPro" id="IPR039809">
    <property type="entry name" value="Chemokine_b/g/d"/>
</dbReference>
<dbReference type="FunFam" id="2.40.50.40:FF:000002">
    <property type="entry name" value="C-C motif chemokine"/>
    <property type="match status" value="1"/>
</dbReference>
<dbReference type="PANTHER" id="PTHR12015:SF183">
    <property type="entry name" value="C-C MOTIF CHEMOKINE 3"/>
    <property type="match status" value="1"/>
</dbReference>
<feature type="domain" description="Chemokine interleukin-8-like" evidence="7">
    <location>
        <begin position="26"/>
        <end position="84"/>
    </location>
</feature>
<keyword evidence="8" id="KW-1185">Reference proteome</keyword>
<protein>
    <submittedName>
        <fullName evidence="9">C-C motif chemokine 4-like</fullName>
    </submittedName>
</protein>
<keyword evidence="4" id="KW-0964">Secreted</keyword>
<dbReference type="KEGG" id="nss:113430421"/>
<evidence type="ECO:0000256" key="4">
    <source>
        <dbReference type="ARBA" id="ARBA00022525"/>
    </source>
</evidence>
<comment type="similarity">
    <text evidence="2">Belongs to the intercrine beta (chemokine CC) family.</text>
</comment>
<dbReference type="InterPro" id="IPR036048">
    <property type="entry name" value="Interleukin_8-like_sf"/>
</dbReference>
<accession>A0A6J1W050</accession>
<evidence type="ECO:0000256" key="3">
    <source>
        <dbReference type="ARBA" id="ARBA00022514"/>
    </source>
</evidence>
<dbReference type="GO" id="GO:0006954">
    <property type="term" value="P:inflammatory response"/>
    <property type="evidence" value="ECO:0007669"/>
    <property type="project" value="TreeGrafter"/>
</dbReference>
<dbReference type="GO" id="GO:0008009">
    <property type="term" value="F:chemokine activity"/>
    <property type="evidence" value="ECO:0007669"/>
    <property type="project" value="InterPro"/>
</dbReference>
<reference evidence="9" key="1">
    <citation type="submission" date="2025-08" db="UniProtKB">
        <authorList>
            <consortium name="RefSeq"/>
        </authorList>
    </citation>
    <scope>IDENTIFICATION</scope>
</reference>
<evidence type="ECO:0000256" key="5">
    <source>
        <dbReference type="ARBA" id="ARBA00022729"/>
    </source>
</evidence>
<dbReference type="CDD" id="cd00272">
    <property type="entry name" value="Chemokine_CC"/>
    <property type="match status" value="1"/>
</dbReference>
<dbReference type="SMART" id="SM00199">
    <property type="entry name" value="SCY"/>
    <property type="match status" value="1"/>
</dbReference>
<dbReference type="GO" id="GO:0061844">
    <property type="term" value="P:antimicrobial humoral immune response mediated by antimicrobial peptide"/>
    <property type="evidence" value="ECO:0007669"/>
    <property type="project" value="TreeGrafter"/>
</dbReference>
<dbReference type="AlphaFoldDB" id="A0A6J1W050"/>
<dbReference type="PANTHER" id="PTHR12015">
    <property type="entry name" value="SMALL INDUCIBLE CYTOKINE A"/>
    <property type="match status" value="1"/>
</dbReference>
<comment type="subcellular location">
    <subcellularLocation>
        <location evidence="1">Secreted</location>
    </subcellularLocation>
</comment>
<evidence type="ECO:0000313" key="9">
    <source>
        <dbReference type="RefSeq" id="XP_026548646.1"/>
    </source>
</evidence>